<feature type="domain" description="Gelsolin-like" evidence="5">
    <location>
        <begin position="189"/>
        <end position="253"/>
    </location>
</feature>
<feature type="domain" description="Gelsolin-like" evidence="5">
    <location>
        <begin position="294"/>
        <end position="377"/>
    </location>
</feature>
<dbReference type="GO" id="GO:0051015">
    <property type="term" value="F:actin filament binding"/>
    <property type="evidence" value="ECO:0007669"/>
    <property type="project" value="InterPro"/>
</dbReference>
<keyword evidence="2" id="KW-0117">Actin capping</keyword>
<dbReference type="Pfam" id="PF00626">
    <property type="entry name" value="Gelsolin"/>
    <property type="match status" value="3"/>
</dbReference>
<protein>
    <submittedName>
        <fullName evidence="6">Fragmin60</fullName>
    </submittedName>
</protein>
<reference evidence="6 7" key="1">
    <citation type="submission" date="2016-07" db="EMBL/GenBank/DDBJ databases">
        <title>Draft genome of the white-rot fungus Obba rivulosa 3A-2.</title>
        <authorList>
            <consortium name="DOE Joint Genome Institute"/>
            <person name="Miettinen O."/>
            <person name="Riley R."/>
            <person name="Acob R."/>
            <person name="Barry K."/>
            <person name="Cullen D."/>
            <person name="De Vries R."/>
            <person name="Hainaut M."/>
            <person name="Hatakka A."/>
            <person name="Henrissat B."/>
            <person name="Hilden K."/>
            <person name="Kuo R."/>
            <person name="Labutti K."/>
            <person name="Lipzen A."/>
            <person name="Makela M.R."/>
            <person name="Sandor L."/>
            <person name="Spatafora J.W."/>
            <person name="Grigoriev I.V."/>
            <person name="Hibbett D.S."/>
        </authorList>
    </citation>
    <scope>NUCLEOTIDE SEQUENCE [LARGE SCALE GENOMIC DNA]</scope>
    <source>
        <strain evidence="6 7">3A-2</strain>
    </source>
</reference>
<dbReference type="SMART" id="SM00262">
    <property type="entry name" value="GEL"/>
    <property type="match status" value="3"/>
</dbReference>
<dbReference type="Proteomes" id="UP000250043">
    <property type="component" value="Unassembled WGS sequence"/>
</dbReference>
<evidence type="ECO:0000256" key="1">
    <source>
        <dbReference type="ARBA" id="ARBA00008418"/>
    </source>
</evidence>
<dbReference type="GO" id="GO:0015629">
    <property type="term" value="C:actin cytoskeleton"/>
    <property type="evidence" value="ECO:0007669"/>
    <property type="project" value="TreeGrafter"/>
</dbReference>
<dbReference type="GO" id="GO:0005737">
    <property type="term" value="C:cytoplasm"/>
    <property type="evidence" value="ECO:0007669"/>
    <property type="project" value="TreeGrafter"/>
</dbReference>
<sequence length="382" mass="42346">MAHLTRSTVYDIKDSNIELLGSDLEKHVRQHAGDREAAWQSAGKAPGVEIWRIEKFTVQEWPNNRYGTFYDGDSYIILHTYKKTTNDENLSYDLHFWLGESTTQDEAGTAAYKTVELDDHLGGVAVQYREVQGSESARFLSYFPRFVCLQGGVSTGFHHVALTPPPEAPRLYRVGVTEPSYGNTRSHLVVREVPATASSMVQGDVYVLDTGTTVWQFNTRESVGKERFKAAEFVQSLIQDREGQCDTAVFDEGEHGAGAFLSAFGADTVQERTPTSAASDAQQALFRLSDTSGQVELEPVSPMRASLSSSDAFLLDGTSNRASPAIYVWVGRYASLAERRLSLQYAQWYLHRHRGGGNLAATSIMKMNEGSESEAFWQALAD</sequence>
<dbReference type="AlphaFoldDB" id="A0A8E2AXA0"/>
<evidence type="ECO:0000256" key="4">
    <source>
        <dbReference type="ARBA" id="ARBA00023203"/>
    </source>
</evidence>
<dbReference type="InterPro" id="IPR029006">
    <property type="entry name" value="ADF-H/Gelsolin-like_dom_sf"/>
</dbReference>
<dbReference type="InterPro" id="IPR007122">
    <property type="entry name" value="Villin/Gelsolin"/>
</dbReference>
<dbReference type="PANTHER" id="PTHR11977">
    <property type="entry name" value="VILLIN"/>
    <property type="match status" value="1"/>
</dbReference>
<comment type="similarity">
    <text evidence="1">Belongs to the villin/gelsolin family.</text>
</comment>
<feature type="domain" description="Gelsolin-like" evidence="5">
    <location>
        <begin position="63"/>
        <end position="140"/>
    </location>
</feature>
<dbReference type="PRINTS" id="PR00597">
    <property type="entry name" value="GELSOLIN"/>
</dbReference>
<keyword evidence="4" id="KW-0009">Actin-binding</keyword>
<evidence type="ECO:0000256" key="2">
    <source>
        <dbReference type="ARBA" id="ARBA00022467"/>
    </source>
</evidence>
<keyword evidence="7" id="KW-1185">Reference proteome</keyword>
<dbReference type="PANTHER" id="PTHR11977:SF130">
    <property type="entry name" value="SEVERIN"/>
    <property type="match status" value="1"/>
</dbReference>
<name>A0A8E2AXA0_9APHY</name>
<evidence type="ECO:0000256" key="3">
    <source>
        <dbReference type="ARBA" id="ARBA00022737"/>
    </source>
</evidence>
<keyword evidence="3" id="KW-0677">Repeat</keyword>
<dbReference type="CDD" id="cd11290">
    <property type="entry name" value="gelsolin_S1_like"/>
    <property type="match status" value="1"/>
</dbReference>
<dbReference type="Gene3D" id="3.40.20.10">
    <property type="entry name" value="Severin"/>
    <property type="match status" value="3"/>
</dbReference>
<organism evidence="6 7">
    <name type="scientific">Obba rivulosa</name>
    <dbReference type="NCBI Taxonomy" id="1052685"/>
    <lineage>
        <taxon>Eukaryota</taxon>
        <taxon>Fungi</taxon>
        <taxon>Dikarya</taxon>
        <taxon>Basidiomycota</taxon>
        <taxon>Agaricomycotina</taxon>
        <taxon>Agaricomycetes</taxon>
        <taxon>Polyporales</taxon>
        <taxon>Gelatoporiaceae</taxon>
        <taxon>Obba</taxon>
    </lineage>
</organism>
<accession>A0A8E2AXA0</accession>
<dbReference type="FunFam" id="3.40.20.10:FF:000043">
    <property type="entry name" value="macrophage-capping protein-like isoform X2"/>
    <property type="match status" value="1"/>
</dbReference>
<evidence type="ECO:0000313" key="6">
    <source>
        <dbReference type="EMBL" id="OCH92641.1"/>
    </source>
</evidence>
<dbReference type="GO" id="GO:0051693">
    <property type="term" value="P:actin filament capping"/>
    <property type="evidence" value="ECO:0007669"/>
    <property type="project" value="UniProtKB-KW"/>
</dbReference>
<evidence type="ECO:0000313" key="7">
    <source>
        <dbReference type="Proteomes" id="UP000250043"/>
    </source>
</evidence>
<dbReference type="OrthoDB" id="6375767at2759"/>
<dbReference type="GO" id="GO:0008154">
    <property type="term" value="P:actin polymerization or depolymerization"/>
    <property type="evidence" value="ECO:0007669"/>
    <property type="project" value="TreeGrafter"/>
</dbReference>
<dbReference type="SUPFAM" id="SSF55753">
    <property type="entry name" value="Actin depolymerizing proteins"/>
    <property type="match status" value="3"/>
</dbReference>
<dbReference type="EMBL" id="KV722366">
    <property type="protein sequence ID" value="OCH92641.1"/>
    <property type="molecule type" value="Genomic_DNA"/>
</dbReference>
<gene>
    <name evidence="6" type="ORF">OBBRIDRAFT_791090</name>
</gene>
<dbReference type="InterPro" id="IPR007123">
    <property type="entry name" value="Gelsolin-like_dom"/>
</dbReference>
<evidence type="ECO:0000259" key="5">
    <source>
        <dbReference type="Pfam" id="PF00626"/>
    </source>
</evidence>
<proteinExistence type="inferred from homology"/>